<comment type="caution">
    <text evidence="1">The sequence shown here is derived from an EMBL/GenBank/DDBJ whole genome shotgun (WGS) entry which is preliminary data.</text>
</comment>
<proteinExistence type="predicted"/>
<evidence type="ECO:0000313" key="2">
    <source>
        <dbReference type="Proteomes" id="UP000260351"/>
    </source>
</evidence>
<protein>
    <submittedName>
        <fullName evidence="1">Uncharacterized protein</fullName>
    </submittedName>
</protein>
<name>A0A3E1KCF6_9GAMM</name>
<reference evidence="1 2" key="1">
    <citation type="submission" date="2018-08" db="EMBL/GenBank/DDBJ databases">
        <title>Wenzhouxiangella salilacus sp. nov., a novel bacterium isolated from a saline lake in Xinjiang Province, China.</title>
        <authorList>
            <person name="Han S."/>
        </authorList>
    </citation>
    <scope>NUCLEOTIDE SEQUENCE [LARGE SCALE GENOMIC DNA]</scope>
    <source>
        <strain evidence="1 2">XDB06</strain>
    </source>
</reference>
<dbReference type="AlphaFoldDB" id="A0A3E1KCF6"/>
<dbReference type="Proteomes" id="UP000260351">
    <property type="component" value="Unassembled WGS sequence"/>
</dbReference>
<feature type="non-terminal residue" evidence="1">
    <location>
        <position position="72"/>
    </location>
</feature>
<accession>A0A3E1KCF6</accession>
<gene>
    <name evidence="1" type="ORF">DZC52_01080</name>
</gene>
<keyword evidence="2" id="KW-1185">Reference proteome</keyword>
<sequence length="72" mass="7870">MALGHRLGSEQVGSHGTDLSLDRDRKIRSLTQEARGCIWVSGFRFQVSGFRFPGSGFRVPGSGFRVPGSGFR</sequence>
<dbReference type="EMBL" id="QUZK01000005">
    <property type="protein sequence ID" value="RFF32568.1"/>
    <property type="molecule type" value="Genomic_DNA"/>
</dbReference>
<organism evidence="1 2">
    <name type="scientific">Wenzhouxiangella sediminis</name>
    <dbReference type="NCBI Taxonomy" id="1792836"/>
    <lineage>
        <taxon>Bacteria</taxon>
        <taxon>Pseudomonadati</taxon>
        <taxon>Pseudomonadota</taxon>
        <taxon>Gammaproteobacteria</taxon>
        <taxon>Chromatiales</taxon>
        <taxon>Wenzhouxiangellaceae</taxon>
        <taxon>Wenzhouxiangella</taxon>
    </lineage>
</organism>
<evidence type="ECO:0000313" key="1">
    <source>
        <dbReference type="EMBL" id="RFF32568.1"/>
    </source>
</evidence>